<comment type="caution">
    <text evidence="10">The sequence shown here is derived from an EMBL/GenBank/DDBJ whole genome shotgun (WGS) entry which is preliminary data.</text>
</comment>
<proteinExistence type="predicted"/>
<dbReference type="InterPro" id="IPR011009">
    <property type="entry name" value="Kinase-like_dom_sf"/>
</dbReference>
<dbReference type="Gene3D" id="1.10.510.10">
    <property type="entry name" value="Transferase(Phosphotransferase) domain 1"/>
    <property type="match status" value="1"/>
</dbReference>
<feature type="binding site" evidence="7">
    <location>
        <position position="76"/>
    </location>
    <ligand>
        <name>ATP</name>
        <dbReference type="ChEBI" id="CHEBI:30616"/>
    </ligand>
</feature>
<evidence type="ECO:0000256" key="2">
    <source>
        <dbReference type="ARBA" id="ARBA00022679"/>
    </source>
</evidence>
<keyword evidence="5 7" id="KW-0067">ATP-binding</keyword>
<dbReference type="Proteomes" id="UP000243217">
    <property type="component" value="Unassembled WGS sequence"/>
</dbReference>
<evidence type="ECO:0000259" key="9">
    <source>
        <dbReference type="PROSITE" id="PS50011"/>
    </source>
</evidence>
<accession>A0A1V9YUN9</accession>
<keyword evidence="1" id="KW-0723">Serine/threonine-protein kinase</keyword>
<name>A0A1V9YUN9_9STRA</name>
<dbReference type="SMART" id="SM00220">
    <property type="entry name" value="S_TKc"/>
    <property type="match status" value="1"/>
</dbReference>
<gene>
    <name evidence="10" type="ORF">THRCLA_09756</name>
</gene>
<keyword evidence="11" id="KW-1185">Reference proteome</keyword>
<dbReference type="InterPro" id="IPR008271">
    <property type="entry name" value="Ser/Thr_kinase_AS"/>
</dbReference>
<dbReference type="Pfam" id="PF00069">
    <property type="entry name" value="Pkinase"/>
    <property type="match status" value="1"/>
</dbReference>
<feature type="binding site" evidence="7">
    <location>
        <begin position="177"/>
        <end position="178"/>
    </location>
    <ligand>
        <name>ATP</name>
        <dbReference type="ChEBI" id="CHEBI:30616"/>
    </ligand>
</feature>
<evidence type="ECO:0000256" key="3">
    <source>
        <dbReference type="ARBA" id="ARBA00022741"/>
    </source>
</evidence>
<dbReference type="PANTHER" id="PTHR24350">
    <property type="entry name" value="SERINE/THREONINE-PROTEIN KINASE IAL-RELATED"/>
    <property type="match status" value="1"/>
</dbReference>
<evidence type="ECO:0000256" key="1">
    <source>
        <dbReference type="ARBA" id="ARBA00022527"/>
    </source>
</evidence>
<dbReference type="STRING" id="74557.A0A1V9YUN9"/>
<feature type="domain" description="Protein kinase" evidence="9">
    <location>
        <begin position="47"/>
        <end position="292"/>
    </location>
</feature>
<dbReference type="SUPFAM" id="SSF56112">
    <property type="entry name" value="Protein kinase-like (PK-like)"/>
    <property type="match status" value="1"/>
</dbReference>
<dbReference type="InterPro" id="IPR030616">
    <property type="entry name" value="Aur-like"/>
</dbReference>
<keyword evidence="2" id="KW-0808">Transferase</keyword>
<dbReference type="OrthoDB" id="74586at2759"/>
<keyword evidence="3 7" id="KW-0547">Nucleotide-binding</keyword>
<evidence type="ECO:0000256" key="7">
    <source>
        <dbReference type="PIRSR" id="PIRSR630616-2"/>
    </source>
</evidence>
<sequence>MVFSTFKKLNFIAQAPWIYLTQPPCKINPCPLLQEFHRFKLHQEYDLDSKPLVLHNGMSRIVLATNKKSKKRVIIKQIVRSSNEFSTVYMMKDIRSEIATLQALNGHPNVTQLIDYYDEDNTVSLVIEYAQFGDLNSFAQRRGVLSEKIVKNIAAQLLLAIEACHAKNIVHRDVKLENVLITEIDGEKLTVQLADFGFSTNAKHPLTRRCGTPSYMAPEMWEAESYDVSVDIWSFGAMINYLLTGDLPEYGSIDNLSFDGISIEAKDFILKMLVKDRTKRASASSLREHPWLMDSWTLELFVHRLLALVQNQNYNQLPQTIQDRIPSKKKCLDLITNNLSEEEVDITQFHNWPSDIHLTKLEKNLPMLAAQFQSSAI</sequence>
<dbReference type="PROSITE" id="PS50011">
    <property type="entry name" value="PROTEIN_KINASE_DOM"/>
    <property type="match status" value="1"/>
</dbReference>
<reference evidence="10 11" key="1">
    <citation type="journal article" date="2014" name="Genome Biol. Evol.">
        <title>The secreted proteins of Achlya hypogyna and Thraustotheca clavata identify the ancestral oomycete secretome and reveal gene acquisitions by horizontal gene transfer.</title>
        <authorList>
            <person name="Misner I."/>
            <person name="Blouin N."/>
            <person name="Leonard G."/>
            <person name="Richards T.A."/>
            <person name="Lane C.E."/>
        </authorList>
    </citation>
    <scope>NUCLEOTIDE SEQUENCE [LARGE SCALE GENOMIC DNA]</scope>
    <source>
        <strain evidence="10 11">ATCC 34112</strain>
    </source>
</reference>
<feature type="cross-link" description="Glycyl lysine isopeptide (Lys-Gly) (interchain with G-Cter in SUMO2)" evidence="8">
    <location>
        <position position="175"/>
    </location>
</feature>
<feature type="binding site" evidence="7">
    <location>
        <begin position="128"/>
        <end position="130"/>
    </location>
    <ligand>
        <name>ATP</name>
        <dbReference type="ChEBI" id="CHEBI:30616"/>
    </ligand>
</feature>
<evidence type="ECO:0000313" key="11">
    <source>
        <dbReference type="Proteomes" id="UP000243217"/>
    </source>
</evidence>
<feature type="active site" description="Proton acceptor" evidence="6">
    <location>
        <position position="173"/>
    </location>
</feature>
<dbReference type="PROSITE" id="PS00108">
    <property type="entry name" value="PROTEIN_KINASE_ST"/>
    <property type="match status" value="1"/>
</dbReference>
<evidence type="ECO:0000256" key="6">
    <source>
        <dbReference type="PIRSR" id="PIRSR630616-1"/>
    </source>
</evidence>
<evidence type="ECO:0000256" key="8">
    <source>
        <dbReference type="PIRSR" id="PIRSR630616-3"/>
    </source>
</evidence>
<evidence type="ECO:0000256" key="5">
    <source>
        <dbReference type="ARBA" id="ARBA00022840"/>
    </source>
</evidence>
<evidence type="ECO:0000313" key="10">
    <source>
        <dbReference type="EMBL" id="OQR89407.1"/>
    </source>
</evidence>
<protein>
    <submittedName>
        <fullName evidence="10">Myosin light chain kinase</fullName>
    </submittedName>
</protein>
<dbReference type="AlphaFoldDB" id="A0A1V9YUN9"/>
<dbReference type="GO" id="GO:0005524">
    <property type="term" value="F:ATP binding"/>
    <property type="evidence" value="ECO:0007669"/>
    <property type="project" value="UniProtKB-KW"/>
</dbReference>
<dbReference type="InterPro" id="IPR000719">
    <property type="entry name" value="Prot_kinase_dom"/>
</dbReference>
<feature type="binding site" evidence="7">
    <location>
        <position position="195"/>
    </location>
    <ligand>
        <name>ATP</name>
        <dbReference type="ChEBI" id="CHEBI:30616"/>
    </ligand>
</feature>
<dbReference type="EMBL" id="JNBS01002754">
    <property type="protein sequence ID" value="OQR89407.1"/>
    <property type="molecule type" value="Genomic_DNA"/>
</dbReference>
<evidence type="ECO:0000256" key="4">
    <source>
        <dbReference type="ARBA" id="ARBA00022777"/>
    </source>
</evidence>
<organism evidence="10 11">
    <name type="scientific">Thraustotheca clavata</name>
    <dbReference type="NCBI Taxonomy" id="74557"/>
    <lineage>
        <taxon>Eukaryota</taxon>
        <taxon>Sar</taxon>
        <taxon>Stramenopiles</taxon>
        <taxon>Oomycota</taxon>
        <taxon>Saprolegniomycetes</taxon>
        <taxon>Saprolegniales</taxon>
        <taxon>Achlyaceae</taxon>
        <taxon>Thraustotheca</taxon>
    </lineage>
</organism>
<keyword evidence="4 10" id="KW-0418">Kinase</keyword>
<dbReference type="GO" id="GO:0004674">
    <property type="term" value="F:protein serine/threonine kinase activity"/>
    <property type="evidence" value="ECO:0007669"/>
    <property type="project" value="UniProtKB-KW"/>
</dbReference>